<evidence type="ECO:0000256" key="1">
    <source>
        <dbReference type="ARBA" id="ARBA00023002"/>
    </source>
</evidence>
<dbReference type="PANTHER" id="PTHR30041:SF4">
    <property type="entry name" value="ARSENATE REDUCTASE"/>
    <property type="match status" value="1"/>
</dbReference>
<dbReference type="PROSITE" id="PS51353">
    <property type="entry name" value="ARSC"/>
    <property type="match status" value="1"/>
</dbReference>
<name>A0A3B1D547_9ZZZZ</name>
<dbReference type="EMBL" id="UOGJ01000147">
    <property type="protein sequence ID" value="VAX37996.1"/>
    <property type="molecule type" value="Genomic_DNA"/>
</dbReference>
<evidence type="ECO:0000313" key="2">
    <source>
        <dbReference type="EMBL" id="VAX37996.1"/>
    </source>
</evidence>
<accession>A0A3B1D547</accession>
<proteinExistence type="predicted"/>
<dbReference type="AlphaFoldDB" id="A0A3B1D547"/>
<keyword evidence="1" id="KW-0560">Oxidoreductase</keyword>
<dbReference type="PANTHER" id="PTHR30041">
    <property type="entry name" value="ARSENATE REDUCTASE"/>
    <property type="match status" value="1"/>
</dbReference>
<dbReference type="InterPro" id="IPR006660">
    <property type="entry name" value="Arsenate_reductase-like"/>
</dbReference>
<gene>
    <name evidence="2" type="ORF">MNBD_UNCLBAC01-2084</name>
</gene>
<dbReference type="GO" id="GO:0008794">
    <property type="term" value="F:arsenate reductase (glutaredoxin) activity"/>
    <property type="evidence" value="ECO:0007669"/>
    <property type="project" value="InterPro"/>
</dbReference>
<dbReference type="SUPFAM" id="SSF52833">
    <property type="entry name" value="Thioredoxin-like"/>
    <property type="match status" value="1"/>
</dbReference>
<dbReference type="Gene3D" id="3.40.30.10">
    <property type="entry name" value="Glutaredoxin"/>
    <property type="match status" value="1"/>
</dbReference>
<dbReference type="InterPro" id="IPR006659">
    <property type="entry name" value="Arsenate_reductase"/>
</dbReference>
<dbReference type="CDD" id="cd03034">
    <property type="entry name" value="ArsC_ArsC"/>
    <property type="match status" value="1"/>
</dbReference>
<reference evidence="2" key="1">
    <citation type="submission" date="2018-06" db="EMBL/GenBank/DDBJ databases">
        <authorList>
            <person name="Zhirakovskaya E."/>
        </authorList>
    </citation>
    <scope>NUCLEOTIDE SEQUENCE</scope>
</reference>
<organism evidence="2">
    <name type="scientific">hydrothermal vent metagenome</name>
    <dbReference type="NCBI Taxonomy" id="652676"/>
    <lineage>
        <taxon>unclassified sequences</taxon>
        <taxon>metagenomes</taxon>
        <taxon>ecological metagenomes</taxon>
    </lineage>
</organism>
<dbReference type="Pfam" id="PF03960">
    <property type="entry name" value="ArsC"/>
    <property type="match status" value="1"/>
</dbReference>
<sequence>MNKNIIFHNPRCSKSRQTLELLKEKGIEIEIVEYLENPPSKEDLKFICEKLGVDPIKLIRIKENIFKELNLTVEDERSDDNWMEIMLKNPALIERPIVVYNKKVALGRPPENVLAII</sequence>
<dbReference type="NCBIfam" id="TIGR00014">
    <property type="entry name" value="arsC"/>
    <property type="match status" value="1"/>
</dbReference>
<protein>
    <submittedName>
        <fullName evidence="2">Uncharacterized protein YfgD, not an arsenate reductase</fullName>
    </submittedName>
</protein>
<dbReference type="InterPro" id="IPR036249">
    <property type="entry name" value="Thioredoxin-like_sf"/>
</dbReference>